<name>A0A1F7RPB3_9BACT</name>
<dbReference type="Proteomes" id="UP000178526">
    <property type="component" value="Unassembled WGS sequence"/>
</dbReference>
<proteinExistence type="predicted"/>
<evidence type="ECO:0000313" key="2">
    <source>
        <dbReference type="Proteomes" id="UP000178526"/>
    </source>
</evidence>
<reference evidence="1 2" key="1">
    <citation type="journal article" date="2016" name="Nat. Commun.">
        <title>Thousands of microbial genomes shed light on interconnected biogeochemical processes in an aquifer system.</title>
        <authorList>
            <person name="Anantharaman K."/>
            <person name="Brown C.T."/>
            <person name="Hug L.A."/>
            <person name="Sharon I."/>
            <person name="Castelle C.J."/>
            <person name="Probst A.J."/>
            <person name="Thomas B.C."/>
            <person name="Singh A."/>
            <person name="Wilkins M.J."/>
            <person name="Karaoz U."/>
            <person name="Brodie E.L."/>
            <person name="Williams K.H."/>
            <person name="Hubbard S.S."/>
            <person name="Banfield J.F."/>
        </authorList>
    </citation>
    <scope>NUCLEOTIDE SEQUENCE [LARGE SCALE GENOMIC DNA]</scope>
</reference>
<protein>
    <submittedName>
        <fullName evidence="1">Uncharacterized protein</fullName>
    </submittedName>
</protein>
<organism evidence="1 2">
    <name type="scientific">Candidatus Schekmanbacteria bacterium GWA2_38_11</name>
    <dbReference type="NCBI Taxonomy" id="1817876"/>
    <lineage>
        <taxon>Bacteria</taxon>
        <taxon>Candidatus Schekmaniibacteriota</taxon>
    </lineage>
</organism>
<sequence>MPITAEGKKVSNMTVEEFKALIREVIAEVIDPDYGLELRPEFEEALKRSLKSKERIPVEKVAKKLGLKW</sequence>
<dbReference type="AlphaFoldDB" id="A0A1F7RPB3"/>
<comment type="caution">
    <text evidence="1">The sequence shown here is derived from an EMBL/GenBank/DDBJ whole genome shotgun (WGS) entry which is preliminary data.</text>
</comment>
<dbReference type="EMBL" id="MGDB01000002">
    <property type="protein sequence ID" value="OGL43392.1"/>
    <property type="molecule type" value="Genomic_DNA"/>
</dbReference>
<accession>A0A1F7RPB3</accession>
<gene>
    <name evidence="1" type="ORF">A2042_03885</name>
</gene>
<evidence type="ECO:0000313" key="1">
    <source>
        <dbReference type="EMBL" id="OGL43392.1"/>
    </source>
</evidence>